<keyword evidence="2 6" id="KW-1003">Cell membrane</keyword>
<keyword evidence="4 6" id="KW-1133">Transmembrane helix</keyword>
<proteinExistence type="inferred from homology"/>
<comment type="caution">
    <text evidence="8">The sequence shown here is derived from an EMBL/GenBank/DDBJ whole genome shotgun (WGS) entry which is preliminary data.</text>
</comment>
<evidence type="ECO:0000259" key="7">
    <source>
        <dbReference type="Pfam" id="PF09335"/>
    </source>
</evidence>
<feature type="domain" description="VTT" evidence="7">
    <location>
        <begin position="72"/>
        <end position="184"/>
    </location>
</feature>
<comment type="subcellular location">
    <subcellularLocation>
        <location evidence="1 6">Cell membrane</location>
        <topology evidence="1 6">Multi-pass membrane protein</topology>
    </subcellularLocation>
</comment>
<feature type="transmembrane region" description="Helical" evidence="6">
    <location>
        <begin position="135"/>
        <end position="157"/>
    </location>
</feature>
<evidence type="ECO:0000256" key="3">
    <source>
        <dbReference type="ARBA" id="ARBA00022692"/>
    </source>
</evidence>
<dbReference type="STRING" id="1798410.A3H63_01360"/>
<keyword evidence="5 6" id="KW-0472">Membrane</keyword>
<dbReference type="PANTHER" id="PTHR12677:SF59">
    <property type="entry name" value="GOLGI APPARATUS MEMBRANE PROTEIN TVP38-RELATED"/>
    <property type="match status" value="1"/>
</dbReference>
<evidence type="ECO:0000313" key="9">
    <source>
        <dbReference type="Proteomes" id="UP000176284"/>
    </source>
</evidence>
<evidence type="ECO:0000256" key="2">
    <source>
        <dbReference type="ARBA" id="ARBA00022475"/>
    </source>
</evidence>
<feature type="transmembrane region" description="Helical" evidence="6">
    <location>
        <begin position="164"/>
        <end position="182"/>
    </location>
</feature>
<evidence type="ECO:0000256" key="5">
    <source>
        <dbReference type="ARBA" id="ARBA00023136"/>
    </source>
</evidence>
<name>A0A1G1ZUB1_9BACT</name>
<feature type="transmembrane region" description="Helical" evidence="6">
    <location>
        <begin position="80"/>
        <end position="104"/>
    </location>
</feature>
<accession>A0A1G1ZUB1</accession>
<dbReference type="EMBL" id="MHJM01000019">
    <property type="protein sequence ID" value="OGY67726.1"/>
    <property type="molecule type" value="Genomic_DNA"/>
</dbReference>
<gene>
    <name evidence="8" type="ORF">A3H63_01360</name>
</gene>
<dbReference type="InterPro" id="IPR015414">
    <property type="entry name" value="TMEM64"/>
</dbReference>
<dbReference type="Pfam" id="PF09335">
    <property type="entry name" value="VTT_dom"/>
    <property type="match status" value="1"/>
</dbReference>
<comment type="similarity">
    <text evidence="6">Belongs to the TVP38/TMEM64 family.</text>
</comment>
<reference evidence="8 9" key="1">
    <citation type="journal article" date="2016" name="Nat. Commun.">
        <title>Thousands of microbial genomes shed light on interconnected biogeochemical processes in an aquifer system.</title>
        <authorList>
            <person name="Anantharaman K."/>
            <person name="Brown C.T."/>
            <person name="Hug L.A."/>
            <person name="Sharon I."/>
            <person name="Castelle C.J."/>
            <person name="Probst A.J."/>
            <person name="Thomas B.C."/>
            <person name="Singh A."/>
            <person name="Wilkins M.J."/>
            <person name="Karaoz U."/>
            <person name="Brodie E.L."/>
            <person name="Williams K.H."/>
            <person name="Hubbard S.S."/>
            <person name="Banfield J.F."/>
        </authorList>
    </citation>
    <scope>NUCLEOTIDE SEQUENCE [LARGE SCALE GENOMIC DNA]</scope>
</reference>
<keyword evidence="3 6" id="KW-0812">Transmembrane</keyword>
<evidence type="ECO:0000256" key="4">
    <source>
        <dbReference type="ARBA" id="ARBA00022989"/>
    </source>
</evidence>
<dbReference type="AlphaFoldDB" id="A0A1G1ZUB1"/>
<feature type="transmembrane region" description="Helical" evidence="6">
    <location>
        <begin position="188"/>
        <end position="212"/>
    </location>
</feature>
<dbReference type="PANTHER" id="PTHR12677">
    <property type="entry name" value="GOLGI APPARATUS MEMBRANE PROTEIN TVP38-RELATED"/>
    <property type="match status" value="1"/>
</dbReference>
<dbReference type="GO" id="GO:0005886">
    <property type="term" value="C:plasma membrane"/>
    <property type="evidence" value="ECO:0007669"/>
    <property type="project" value="UniProtKB-SubCell"/>
</dbReference>
<organism evidence="8 9">
    <name type="scientific">Candidatus Harrisonbacteria bacterium RIFCSPLOWO2_02_FULL_45_10c</name>
    <dbReference type="NCBI Taxonomy" id="1798410"/>
    <lineage>
        <taxon>Bacteria</taxon>
        <taxon>Candidatus Harrisoniibacteriota</taxon>
    </lineage>
</organism>
<evidence type="ECO:0000313" key="8">
    <source>
        <dbReference type="EMBL" id="OGY67726.1"/>
    </source>
</evidence>
<feature type="transmembrane region" description="Helical" evidence="6">
    <location>
        <begin position="49"/>
        <end position="68"/>
    </location>
</feature>
<sequence length="220" mass="24755">MFPRVIKKRIFTILFIAIVALLFWYSATLHNTLIDAASALKGYSENNPAAAIIIFIILAISSAMFSLFSSVPLIPIAVTIWGNTATFIILFWGWLIGGIAAYAIGRYAGYPLVKKILPEDKISYYRNRISPQSELAIIFLFRFVTPAEITGYLLGLMRYNLGKYALITFFSELPVAALATYLGEAFLLGRAVIFWGLGVFIIILLFFLSYLFHKKKIDDR</sequence>
<dbReference type="InterPro" id="IPR032816">
    <property type="entry name" value="VTT_dom"/>
</dbReference>
<dbReference type="Proteomes" id="UP000176284">
    <property type="component" value="Unassembled WGS sequence"/>
</dbReference>
<protein>
    <recommendedName>
        <fullName evidence="6">TVP38/TMEM64 family membrane protein</fullName>
    </recommendedName>
</protein>
<evidence type="ECO:0000256" key="1">
    <source>
        <dbReference type="ARBA" id="ARBA00004651"/>
    </source>
</evidence>
<evidence type="ECO:0000256" key="6">
    <source>
        <dbReference type="RuleBase" id="RU366058"/>
    </source>
</evidence>